<evidence type="ECO:0000259" key="4">
    <source>
        <dbReference type="PROSITE" id="PS01124"/>
    </source>
</evidence>
<dbReference type="InterPro" id="IPR018060">
    <property type="entry name" value="HTH_AraC"/>
</dbReference>
<keyword evidence="2" id="KW-0238">DNA-binding</keyword>
<reference evidence="5" key="1">
    <citation type="submission" date="2022-07" db="EMBL/GenBank/DDBJ databases">
        <title>Arcobacter roscoffensis sp. nov., a marine bacterium isolated from coastal seawater collected from Roscoff, France.</title>
        <authorList>
            <person name="Pascual J."/>
            <person name="Lepeaux C."/>
            <person name="Methner A."/>
            <person name="Overmann J."/>
        </authorList>
    </citation>
    <scope>NUCLEOTIDE SEQUENCE</scope>
    <source>
        <strain evidence="5">ARW1-2F2</strain>
    </source>
</reference>
<proteinExistence type="predicted"/>
<evidence type="ECO:0000256" key="3">
    <source>
        <dbReference type="ARBA" id="ARBA00023163"/>
    </source>
</evidence>
<dbReference type="Gene3D" id="3.20.80.10">
    <property type="entry name" value="Regulatory factor, effector binding domain"/>
    <property type="match status" value="1"/>
</dbReference>
<dbReference type="InterPro" id="IPR029442">
    <property type="entry name" value="GyrI-like"/>
</dbReference>
<dbReference type="InterPro" id="IPR050908">
    <property type="entry name" value="SmbC-like"/>
</dbReference>
<dbReference type="Proteomes" id="UP001060012">
    <property type="component" value="Chromosome"/>
</dbReference>
<dbReference type="InterPro" id="IPR009057">
    <property type="entry name" value="Homeodomain-like_sf"/>
</dbReference>
<keyword evidence="3" id="KW-0804">Transcription</keyword>
<protein>
    <submittedName>
        <fullName evidence="5">GyrI-like domain-containing protein</fullName>
    </submittedName>
</protein>
<dbReference type="SUPFAM" id="SSF46689">
    <property type="entry name" value="Homeodomain-like"/>
    <property type="match status" value="2"/>
</dbReference>
<dbReference type="EMBL" id="CP100595">
    <property type="protein sequence ID" value="UTJ07266.1"/>
    <property type="molecule type" value="Genomic_DNA"/>
</dbReference>
<dbReference type="InterPro" id="IPR011256">
    <property type="entry name" value="Reg_factor_effector_dom_sf"/>
</dbReference>
<dbReference type="Pfam" id="PF12833">
    <property type="entry name" value="HTH_18"/>
    <property type="match status" value="1"/>
</dbReference>
<dbReference type="Gene3D" id="1.10.10.60">
    <property type="entry name" value="Homeodomain-like"/>
    <property type="match status" value="2"/>
</dbReference>
<keyword evidence="1" id="KW-0805">Transcription regulation</keyword>
<organism evidence="5 6">
    <name type="scientific">Arcobacter roscoffensis</name>
    <dbReference type="NCBI Taxonomy" id="2961520"/>
    <lineage>
        <taxon>Bacteria</taxon>
        <taxon>Pseudomonadati</taxon>
        <taxon>Campylobacterota</taxon>
        <taxon>Epsilonproteobacteria</taxon>
        <taxon>Campylobacterales</taxon>
        <taxon>Arcobacteraceae</taxon>
        <taxon>Arcobacter</taxon>
    </lineage>
</organism>
<evidence type="ECO:0000256" key="2">
    <source>
        <dbReference type="ARBA" id="ARBA00023125"/>
    </source>
</evidence>
<dbReference type="RefSeq" id="WP_254577444.1">
    <property type="nucleotide sequence ID" value="NZ_CP100595.1"/>
</dbReference>
<dbReference type="SMART" id="SM00871">
    <property type="entry name" value="AraC_E_bind"/>
    <property type="match status" value="1"/>
</dbReference>
<feature type="domain" description="HTH araC/xylS-type" evidence="4">
    <location>
        <begin position="14"/>
        <end position="113"/>
    </location>
</feature>
<dbReference type="Pfam" id="PF06445">
    <property type="entry name" value="GyrI-like"/>
    <property type="match status" value="1"/>
</dbReference>
<dbReference type="PROSITE" id="PS01124">
    <property type="entry name" value="HTH_ARAC_FAMILY_2"/>
    <property type="match status" value="1"/>
</dbReference>
<sequence length="288" mass="33819">MKKDTKHIRADIVNKSLTYIYKYIDTNITLDELARLNKVSKFHLHRIFKEETGENIFDRINSIRLQKIANLLISNKYSTISEIRQSCGYSSHSSFIKAFKKRFNFTPSQWKKNGYLEYSKKIVSFDISPNDNFYTIEPIIKKTSKRVCAYIRHKGYDLSVTKTWSRLMAFSYEKELNNTTQIGVFYDNPINTAYEECSYIAAIEVDNRFISTNSISKLEIEGSLCAVFHYEGIYGDAVKLLVYIYNYWLPKSGYEAKSLPPYALYHKNHFLDENREFSLDFYIPIQVV</sequence>
<evidence type="ECO:0000313" key="5">
    <source>
        <dbReference type="EMBL" id="UTJ07266.1"/>
    </source>
</evidence>
<dbReference type="PANTHER" id="PTHR40055">
    <property type="entry name" value="TRANSCRIPTIONAL REGULATOR YGIV-RELATED"/>
    <property type="match status" value="1"/>
</dbReference>
<name>A0ABY5E6B0_9BACT</name>
<dbReference type="InterPro" id="IPR020449">
    <property type="entry name" value="Tscrpt_reg_AraC-type_HTH"/>
</dbReference>
<gene>
    <name evidence="5" type="ORF">NJU99_04020</name>
</gene>
<accession>A0ABY5E6B0</accession>
<dbReference type="SUPFAM" id="SSF55136">
    <property type="entry name" value="Probable bacterial effector-binding domain"/>
    <property type="match status" value="1"/>
</dbReference>
<dbReference type="InterPro" id="IPR010499">
    <property type="entry name" value="AraC_E-bd"/>
</dbReference>
<evidence type="ECO:0000256" key="1">
    <source>
        <dbReference type="ARBA" id="ARBA00023015"/>
    </source>
</evidence>
<dbReference type="PRINTS" id="PR00032">
    <property type="entry name" value="HTHARAC"/>
</dbReference>
<dbReference type="PANTHER" id="PTHR40055:SF1">
    <property type="entry name" value="TRANSCRIPTIONAL REGULATOR YGIV-RELATED"/>
    <property type="match status" value="1"/>
</dbReference>
<evidence type="ECO:0000313" key="6">
    <source>
        <dbReference type="Proteomes" id="UP001060012"/>
    </source>
</evidence>
<keyword evidence="6" id="KW-1185">Reference proteome</keyword>
<dbReference type="SMART" id="SM00342">
    <property type="entry name" value="HTH_ARAC"/>
    <property type="match status" value="1"/>
</dbReference>